<evidence type="ECO:0000313" key="2">
    <source>
        <dbReference type="EMBL" id="KAA3467790.1"/>
    </source>
</evidence>
<protein>
    <submittedName>
        <fullName evidence="2">Uncharacterized protein</fullName>
    </submittedName>
</protein>
<organism evidence="2 3">
    <name type="scientific">Gossypium australe</name>
    <dbReference type="NCBI Taxonomy" id="47621"/>
    <lineage>
        <taxon>Eukaryota</taxon>
        <taxon>Viridiplantae</taxon>
        <taxon>Streptophyta</taxon>
        <taxon>Embryophyta</taxon>
        <taxon>Tracheophyta</taxon>
        <taxon>Spermatophyta</taxon>
        <taxon>Magnoliopsida</taxon>
        <taxon>eudicotyledons</taxon>
        <taxon>Gunneridae</taxon>
        <taxon>Pentapetalae</taxon>
        <taxon>rosids</taxon>
        <taxon>malvids</taxon>
        <taxon>Malvales</taxon>
        <taxon>Malvaceae</taxon>
        <taxon>Malvoideae</taxon>
        <taxon>Gossypium</taxon>
    </lineage>
</organism>
<name>A0A5B6VEY2_9ROSI</name>
<evidence type="ECO:0000313" key="3">
    <source>
        <dbReference type="Proteomes" id="UP000325315"/>
    </source>
</evidence>
<dbReference type="AlphaFoldDB" id="A0A5B6VEY2"/>
<dbReference type="OrthoDB" id="1002091at2759"/>
<keyword evidence="3" id="KW-1185">Reference proteome</keyword>
<evidence type="ECO:0000256" key="1">
    <source>
        <dbReference type="SAM" id="MobiDB-lite"/>
    </source>
</evidence>
<reference evidence="3" key="1">
    <citation type="journal article" date="2019" name="Plant Biotechnol. J.">
        <title>Genome sequencing of the Australian wild diploid species Gossypium australe highlights disease resistance and delayed gland morphogenesis.</title>
        <authorList>
            <person name="Cai Y."/>
            <person name="Cai X."/>
            <person name="Wang Q."/>
            <person name="Wang P."/>
            <person name="Zhang Y."/>
            <person name="Cai C."/>
            <person name="Xu Y."/>
            <person name="Wang K."/>
            <person name="Zhou Z."/>
            <person name="Wang C."/>
            <person name="Geng S."/>
            <person name="Li B."/>
            <person name="Dong Q."/>
            <person name="Hou Y."/>
            <person name="Wang H."/>
            <person name="Ai P."/>
            <person name="Liu Z."/>
            <person name="Yi F."/>
            <person name="Sun M."/>
            <person name="An G."/>
            <person name="Cheng J."/>
            <person name="Zhang Y."/>
            <person name="Shi Q."/>
            <person name="Xie Y."/>
            <person name="Shi X."/>
            <person name="Chang Y."/>
            <person name="Huang F."/>
            <person name="Chen Y."/>
            <person name="Hong S."/>
            <person name="Mi L."/>
            <person name="Sun Q."/>
            <person name="Zhang L."/>
            <person name="Zhou B."/>
            <person name="Peng R."/>
            <person name="Zhang X."/>
            <person name="Liu F."/>
        </authorList>
    </citation>
    <scope>NUCLEOTIDE SEQUENCE [LARGE SCALE GENOMIC DNA]</scope>
    <source>
        <strain evidence="3">cv. PA1801</strain>
    </source>
</reference>
<dbReference type="Proteomes" id="UP000325315">
    <property type="component" value="Unassembled WGS sequence"/>
</dbReference>
<feature type="region of interest" description="Disordered" evidence="1">
    <location>
        <begin position="114"/>
        <end position="136"/>
    </location>
</feature>
<dbReference type="EMBL" id="SMMG02000007">
    <property type="protein sequence ID" value="KAA3467790.1"/>
    <property type="molecule type" value="Genomic_DNA"/>
</dbReference>
<dbReference type="PANTHER" id="PTHR32108:SF5">
    <property type="entry name" value="DYNACTIN SUBUNIT 1-LIKE"/>
    <property type="match status" value="1"/>
</dbReference>
<gene>
    <name evidence="2" type="ORF">EPI10_002773</name>
</gene>
<accession>A0A5B6VEY2</accession>
<sequence>MPYLAPKYPNLSRIANRRWREVATQVQPPLLEKETTVLFINTLKAPFITHMLGSTTKSFSDIVMIGEMIENAIKCGKIEVGESNKRMATRKKENEVNNTSIGYSKSFTINQPKTVTTGYQGSSRKESGTRQKTKKLQSMPIPITDNELYQSLFDAHVVSPHYPKLMQLPYPKWYDPNAQCEYHAGITGHSIENCLVFKKLVEEFINMGIVKLDDASNAEI</sequence>
<comment type="caution">
    <text evidence="2">The sequence shown here is derived from an EMBL/GenBank/DDBJ whole genome shotgun (WGS) entry which is preliminary data.</text>
</comment>
<dbReference type="PANTHER" id="PTHR32108">
    <property type="entry name" value="DNA-DIRECTED RNA POLYMERASE SUBUNIT ALPHA"/>
    <property type="match status" value="1"/>
</dbReference>
<proteinExistence type="predicted"/>